<accession>A0A5C5UZW1</accession>
<dbReference type="Proteomes" id="UP000318878">
    <property type="component" value="Unassembled WGS sequence"/>
</dbReference>
<protein>
    <submittedName>
        <fullName evidence="1">Uncharacterized protein</fullName>
    </submittedName>
</protein>
<dbReference type="EMBL" id="SJPF01000004">
    <property type="protein sequence ID" value="TWT31904.1"/>
    <property type="molecule type" value="Genomic_DNA"/>
</dbReference>
<comment type="caution">
    <text evidence="1">The sequence shown here is derived from an EMBL/GenBank/DDBJ whole genome shotgun (WGS) entry which is preliminary data.</text>
</comment>
<dbReference type="AlphaFoldDB" id="A0A5C5UZW1"/>
<sequence>MSLLLYWGGMFAAQGMVLPGQGCEVEFQSKLFDRFRERNATTNARSQGARLLFAQMRRILEKRANRLRQTTLQPQNVYSGGNGACTLDIRYATKSRVSSSVSFCS</sequence>
<evidence type="ECO:0000313" key="1">
    <source>
        <dbReference type="EMBL" id="TWT31904.1"/>
    </source>
</evidence>
<proteinExistence type="predicted"/>
<gene>
    <name evidence="1" type="ORF">Enr8_38290</name>
</gene>
<keyword evidence="2" id="KW-1185">Reference proteome</keyword>
<reference evidence="1 2" key="1">
    <citation type="submission" date="2019-02" db="EMBL/GenBank/DDBJ databases">
        <title>Deep-cultivation of Planctomycetes and their phenomic and genomic characterization uncovers novel biology.</title>
        <authorList>
            <person name="Wiegand S."/>
            <person name="Jogler M."/>
            <person name="Boedeker C."/>
            <person name="Pinto D."/>
            <person name="Vollmers J."/>
            <person name="Rivas-Marin E."/>
            <person name="Kohn T."/>
            <person name="Peeters S.H."/>
            <person name="Heuer A."/>
            <person name="Rast P."/>
            <person name="Oberbeckmann S."/>
            <person name="Bunk B."/>
            <person name="Jeske O."/>
            <person name="Meyerdierks A."/>
            <person name="Storesund J.E."/>
            <person name="Kallscheuer N."/>
            <person name="Luecker S."/>
            <person name="Lage O.M."/>
            <person name="Pohl T."/>
            <person name="Merkel B.J."/>
            <person name="Hornburger P."/>
            <person name="Mueller R.-W."/>
            <person name="Bruemmer F."/>
            <person name="Labrenz M."/>
            <person name="Spormann A.M."/>
            <person name="Op Den Camp H."/>
            <person name="Overmann J."/>
            <person name="Amann R."/>
            <person name="Jetten M.S.M."/>
            <person name="Mascher T."/>
            <person name="Medema M.H."/>
            <person name="Devos D.P."/>
            <person name="Kaster A.-K."/>
            <person name="Ovreas L."/>
            <person name="Rohde M."/>
            <person name="Galperin M.Y."/>
            <person name="Jogler C."/>
        </authorList>
    </citation>
    <scope>NUCLEOTIDE SEQUENCE [LARGE SCALE GENOMIC DNA]</scope>
    <source>
        <strain evidence="1 2">Enr8</strain>
    </source>
</reference>
<name>A0A5C5UZW1_9BACT</name>
<evidence type="ECO:0000313" key="2">
    <source>
        <dbReference type="Proteomes" id="UP000318878"/>
    </source>
</evidence>
<organism evidence="1 2">
    <name type="scientific">Blastopirellula retiformator</name>
    <dbReference type="NCBI Taxonomy" id="2527970"/>
    <lineage>
        <taxon>Bacteria</taxon>
        <taxon>Pseudomonadati</taxon>
        <taxon>Planctomycetota</taxon>
        <taxon>Planctomycetia</taxon>
        <taxon>Pirellulales</taxon>
        <taxon>Pirellulaceae</taxon>
        <taxon>Blastopirellula</taxon>
    </lineage>
</organism>